<name>A0A4Z2F3S6_9TELE</name>
<proteinExistence type="predicted"/>
<comment type="caution">
    <text evidence="2">The sequence shown here is derived from an EMBL/GenBank/DDBJ whole genome shotgun (WGS) entry which is preliminary data.</text>
</comment>
<dbReference type="EMBL" id="SRLO01001821">
    <property type="protein sequence ID" value="TNN35152.1"/>
    <property type="molecule type" value="Genomic_DNA"/>
</dbReference>
<gene>
    <name evidence="2" type="ORF">EYF80_054687</name>
</gene>
<keyword evidence="3" id="KW-1185">Reference proteome</keyword>
<reference evidence="2 3" key="1">
    <citation type="submission" date="2019-03" db="EMBL/GenBank/DDBJ databases">
        <title>First draft genome of Liparis tanakae, snailfish: a comprehensive survey of snailfish specific genes.</title>
        <authorList>
            <person name="Kim W."/>
            <person name="Song I."/>
            <person name="Jeong J.-H."/>
            <person name="Kim D."/>
            <person name="Kim S."/>
            <person name="Ryu S."/>
            <person name="Song J.Y."/>
            <person name="Lee S.K."/>
        </authorList>
    </citation>
    <scope>NUCLEOTIDE SEQUENCE [LARGE SCALE GENOMIC DNA]</scope>
    <source>
        <tissue evidence="2">Muscle</tissue>
    </source>
</reference>
<evidence type="ECO:0000313" key="3">
    <source>
        <dbReference type="Proteomes" id="UP000314294"/>
    </source>
</evidence>
<protein>
    <submittedName>
        <fullName evidence="2">Uncharacterized protein</fullName>
    </submittedName>
</protein>
<organism evidence="2 3">
    <name type="scientific">Liparis tanakae</name>
    <name type="common">Tanaka's snailfish</name>
    <dbReference type="NCBI Taxonomy" id="230148"/>
    <lineage>
        <taxon>Eukaryota</taxon>
        <taxon>Metazoa</taxon>
        <taxon>Chordata</taxon>
        <taxon>Craniata</taxon>
        <taxon>Vertebrata</taxon>
        <taxon>Euteleostomi</taxon>
        <taxon>Actinopterygii</taxon>
        <taxon>Neopterygii</taxon>
        <taxon>Teleostei</taxon>
        <taxon>Neoteleostei</taxon>
        <taxon>Acanthomorphata</taxon>
        <taxon>Eupercaria</taxon>
        <taxon>Perciformes</taxon>
        <taxon>Cottioidei</taxon>
        <taxon>Cottales</taxon>
        <taxon>Liparidae</taxon>
        <taxon>Liparis</taxon>
    </lineage>
</organism>
<dbReference type="Proteomes" id="UP000314294">
    <property type="component" value="Unassembled WGS sequence"/>
</dbReference>
<accession>A0A4Z2F3S6</accession>
<evidence type="ECO:0000313" key="2">
    <source>
        <dbReference type="EMBL" id="TNN35152.1"/>
    </source>
</evidence>
<feature type="region of interest" description="Disordered" evidence="1">
    <location>
        <begin position="1"/>
        <end position="30"/>
    </location>
</feature>
<sequence>MSMMASSSVPGGERSDTDFSYKRRKHSRMSSMSISEREIMILIRELSAVPRPWNMNETRSV</sequence>
<dbReference type="AlphaFoldDB" id="A0A4Z2F3S6"/>
<evidence type="ECO:0000256" key="1">
    <source>
        <dbReference type="SAM" id="MobiDB-lite"/>
    </source>
</evidence>